<evidence type="ECO:0000313" key="2">
    <source>
        <dbReference type="EMBL" id="OMJ79723.1"/>
    </source>
</evidence>
<protein>
    <submittedName>
        <fullName evidence="2">Uncharacterized protein</fullName>
    </submittedName>
</protein>
<comment type="caution">
    <text evidence="2">The sequence shown here is derived from an EMBL/GenBank/DDBJ whole genome shotgun (WGS) entry which is preliminary data.</text>
</comment>
<sequence length="225" mass="25373">MSSELSWLDDDFSGYGVVQLDSQETPQENLTLKAPPEIPAPEKFTLKRAFDVDTQIVVERLKKALWPIKGEGFFDKAIPDLYTPFWIVTTLILVIFVVSRMNNQDVSVIIKSSSLIYTVSIIVPSALYFLISQSGYCEFYTLLSFYGYSFIHFVIAGLMSMYVHWIFRALVWTLAGGLSLFFLYKNLKELIITSIPNQKFVALGIVVAGHLSVIIATNAFFLVGK</sequence>
<keyword evidence="3" id="KW-1185">Reference proteome</keyword>
<evidence type="ECO:0000313" key="3">
    <source>
        <dbReference type="Proteomes" id="UP000187209"/>
    </source>
</evidence>
<gene>
    <name evidence="2" type="ORF">SteCoe_20201</name>
</gene>
<dbReference type="GO" id="GO:0005794">
    <property type="term" value="C:Golgi apparatus"/>
    <property type="evidence" value="ECO:0007669"/>
    <property type="project" value="InterPro"/>
</dbReference>
<feature type="transmembrane region" description="Helical" evidence="1">
    <location>
        <begin position="139"/>
        <end position="158"/>
    </location>
</feature>
<name>A0A1R2BSD4_9CILI</name>
<dbReference type="PANTHER" id="PTHR12822:SF2">
    <property type="entry name" value="PROTEIN YIPF"/>
    <property type="match status" value="1"/>
</dbReference>
<keyword evidence="1" id="KW-1133">Transmembrane helix</keyword>
<dbReference type="AlphaFoldDB" id="A0A1R2BSD4"/>
<keyword evidence="1" id="KW-0472">Membrane</keyword>
<proteinExistence type="predicted"/>
<dbReference type="Proteomes" id="UP000187209">
    <property type="component" value="Unassembled WGS sequence"/>
</dbReference>
<feature type="transmembrane region" description="Helical" evidence="1">
    <location>
        <begin position="165"/>
        <end position="184"/>
    </location>
</feature>
<evidence type="ECO:0000256" key="1">
    <source>
        <dbReference type="SAM" id="Phobius"/>
    </source>
</evidence>
<feature type="transmembrane region" description="Helical" evidence="1">
    <location>
        <begin position="200"/>
        <end position="223"/>
    </location>
</feature>
<accession>A0A1R2BSD4</accession>
<dbReference type="PANTHER" id="PTHR12822">
    <property type="entry name" value="PROTEIN YIPF"/>
    <property type="match status" value="1"/>
</dbReference>
<feature type="transmembrane region" description="Helical" evidence="1">
    <location>
        <begin position="81"/>
        <end position="102"/>
    </location>
</feature>
<organism evidence="2 3">
    <name type="scientific">Stentor coeruleus</name>
    <dbReference type="NCBI Taxonomy" id="5963"/>
    <lineage>
        <taxon>Eukaryota</taxon>
        <taxon>Sar</taxon>
        <taxon>Alveolata</taxon>
        <taxon>Ciliophora</taxon>
        <taxon>Postciliodesmatophora</taxon>
        <taxon>Heterotrichea</taxon>
        <taxon>Heterotrichida</taxon>
        <taxon>Stentoridae</taxon>
        <taxon>Stentor</taxon>
    </lineage>
</organism>
<keyword evidence="1" id="KW-0812">Transmembrane</keyword>
<dbReference type="EMBL" id="MPUH01000457">
    <property type="protein sequence ID" value="OMJ79723.1"/>
    <property type="molecule type" value="Genomic_DNA"/>
</dbReference>
<dbReference type="GO" id="GO:0016192">
    <property type="term" value="P:vesicle-mediated transport"/>
    <property type="evidence" value="ECO:0007669"/>
    <property type="project" value="InterPro"/>
</dbReference>
<dbReference type="OrthoDB" id="10256463at2759"/>
<dbReference type="InterPro" id="IPR039765">
    <property type="entry name" value="Yip5/YIPF1/YIPF2"/>
</dbReference>
<feature type="transmembrane region" description="Helical" evidence="1">
    <location>
        <begin position="114"/>
        <end position="133"/>
    </location>
</feature>
<reference evidence="2 3" key="1">
    <citation type="submission" date="2016-11" db="EMBL/GenBank/DDBJ databases">
        <title>The macronuclear genome of Stentor coeruleus: a giant cell with tiny introns.</title>
        <authorList>
            <person name="Slabodnick M."/>
            <person name="Ruby J.G."/>
            <person name="Reiff S.B."/>
            <person name="Swart E.C."/>
            <person name="Gosai S."/>
            <person name="Prabakaran S."/>
            <person name="Witkowska E."/>
            <person name="Larue G.E."/>
            <person name="Fisher S."/>
            <person name="Freeman R.M."/>
            <person name="Gunawardena J."/>
            <person name="Chu W."/>
            <person name="Stover N.A."/>
            <person name="Gregory B.D."/>
            <person name="Nowacki M."/>
            <person name="Derisi J."/>
            <person name="Roy S.W."/>
            <person name="Marshall W.F."/>
            <person name="Sood P."/>
        </authorList>
    </citation>
    <scope>NUCLEOTIDE SEQUENCE [LARGE SCALE GENOMIC DNA]</scope>
    <source>
        <strain evidence="2">WM001</strain>
    </source>
</reference>
<dbReference type="GO" id="GO:0031267">
    <property type="term" value="F:small GTPase binding"/>
    <property type="evidence" value="ECO:0007669"/>
    <property type="project" value="InterPro"/>
</dbReference>